<name>A0A508B313_9GAMM</name>
<sequence>MKTVKYSMMFIAALVLAKIGHSLVGAYLPCTYFPRGYWQALSIDHKFQNFQSRHGRLPDMLDSQDVRLLGLDKGYPMRFEREQDTYVMHLSPDRPGDIEYAVEPTDGSDATRIQYMSFDGPWVEYRSRDRSIQCGIR</sequence>
<dbReference type="AlphaFoldDB" id="A0A508B313"/>
<dbReference type="EMBL" id="VICD02000069">
    <property type="protein sequence ID" value="KAB8195620.1"/>
    <property type="molecule type" value="Genomic_DNA"/>
</dbReference>
<reference evidence="1 2" key="1">
    <citation type="submission" date="2019-10" db="EMBL/GenBank/DDBJ databases">
        <title>Lysobacter alkalisoli sp. nov., isolated from saline-alkaline soil.</title>
        <authorList>
            <person name="Sun J.-Q."/>
        </authorList>
    </citation>
    <scope>NUCLEOTIDE SEQUENCE [LARGE SCALE GENOMIC DNA]</scope>
    <source>
        <strain evidence="1 2">KCTC 42381</strain>
    </source>
</reference>
<accession>A0A508B313</accession>
<proteinExistence type="predicted"/>
<organism evidence="1 2">
    <name type="scientific">Marilutibacter maris</name>
    <dbReference type="NCBI Taxonomy" id="1605891"/>
    <lineage>
        <taxon>Bacteria</taxon>
        <taxon>Pseudomonadati</taxon>
        <taxon>Pseudomonadota</taxon>
        <taxon>Gammaproteobacteria</taxon>
        <taxon>Lysobacterales</taxon>
        <taxon>Lysobacteraceae</taxon>
        <taxon>Marilutibacter</taxon>
    </lineage>
</organism>
<dbReference type="RefSeq" id="WP_141481586.1">
    <property type="nucleotide sequence ID" value="NZ_VICD02000069.1"/>
</dbReference>
<evidence type="ECO:0000313" key="2">
    <source>
        <dbReference type="Proteomes" id="UP000320431"/>
    </source>
</evidence>
<protein>
    <submittedName>
        <fullName evidence="1">Uncharacterized protein</fullName>
    </submittedName>
</protein>
<evidence type="ECO:0000313" key="1">
    <source>
        <dbReference type="EMBL" id="KAB8195620.1"/>
    </source>
</evidence>
<dbReference type="Proteomes" id="UP000320431">
    <property type="component" value="Unassembled WGS sequence"/>
</dbReference>
<gene>
    <name evidence="1" type="ORF">FKV24_004950</name>
</gene>
<comment type="caution">
    <text evidence="1">The sequence shown here is derived from an EMBL/GenBank/DDBJ whole genome shotgun (WGS) entry which is preliminary data.</text>
</comment>